<gene>
    <name evidence="2" type="ORF">GSLYS_00021754001</name>
</gene>
<organism evidence="2 3">
    <name type="scientific">Lymnaea stagnalis</name>
    <name type="common">Great pond snail</name>
    <name type="synonym">Helix stagnalis</name>
    <dbReference type="NCBI Taxonomy" id="6523"/>
    <lineage>
        <taxon>Eukaryota</taxon>
        <taxon>Metazoa</taxon>
        <taxon>Spiralia</taxon>
        <taxon>Lophotrochozoa</taxon>
        <taxon>Mollusca</taxon>
        <taxon>Gastropoda</taxon>
        <taxon>Heterobranchia</taxon>
        <taxon>Euthyneura</taxon>
        <taxon>Panpulmonata</taxon>
        <taxon>Hygrophila</taxon>
        <taxon>Lymnaeoidea</taxon>
        <taxon>Lymnaeidae</taxon>
        <taxon>Lymnaea</taxon>
    </lineage>
</organism>
<protein>
    <submittedName>
        <fullName evidence="2">Uncharacterized protein</fullName>
    </submittedName>
</protein>
<accession>A0AAV2IRM6</accession>
<proteinExistence type="predicted"/>
<dbReference type="AlphaFoldDB" id="A0AAV2IRM6"/>
<evidence type="ECO:0000256" key="1">
    <source>
        <dbReference type="SAM" id="SignalP"/>
    </source>
</evidence>
<dbReference type="Proteomes" id="UP001497497">
    <property type="component" value="Unassembled WGS sequence"/>
</dbReference>
<feature type="chain" id="PRO_5043898239" evidence="1">
    <location>
        <begin position="22"/>
        <end position="112"/>
    </location>
</feature>
<keyword evidence="1" id="KW-0732">Signal</keyword>
<name>A0AAV2IRM6_LYMST</name>
<sequence length="112" mass="11718">MTQMFYSSIFLAFNLILIIYGQQFQPQVHIGGASGTLVANGSTYSATAPANTNINSLNITCGLDVDATGISHVNLTVPSGTVRFLNFSSLGSSGTFLLRILGTGVLTCHCSV</sequence>
<dbReference type="EMBL" id="CAXITT010001350">
    <property type="protein sequence ID" value="CAL1548437.1"/>
    <property type="molecule type" value="Genomic_DNA"/>
</dbReference>
<feature type="non-terminal residue" evidence="2">
    <location>
        <position position="112"/>
    </location>
</feature>
<evidence type="ECO:0000313" key="2">
    <source>
        <dbReference type="EMBL" id="CAL1548437.1"/>
    </source>
</evidence>
<evidence type="ECO:0000313" key="3">
    <source>
        <dbReference type="Proteomes" id="UP001497497"/>
    </source>
</evidence>
<comment type="caution">
    <text evidence="2">The sequence shown here is derived from an EMBL/GenBank/DDBJ whole genome shotgun (WGS) entry which is preliminary data.</text>
</comment>
<keyword evidence="3" id="KW-1185">Reference proteome</keyword>
<feature type="signal peptide" evidence="1">
    <location>
        <begin position="1"/>
        <end position="21"/>
    </location>
</feature>
<reference evidence="2 3" key="1">
    <citation type="submission" date="2024-04" db="EMBL/GenBank/DDBJ databases">
        <authorList>
            <consortium name="Genoscope - CEA"/>
            <person name="William W."/>
        </authorList>
    </citation>
    <scope>NUCLEOTIDE SEQUENCE [LARGE SCALE GENOMIC DNA]</scope>
</reference>